<dbReference type="RefSeq" id="WP_002982079.1">
    <property type="nucleotide sequence ID" value="NZ_CP068486.1"/>
</dbReference>
<accession>A0A3S4MRC1</accession>
<dbReference type="Proteomes" id="UP000279227">
    <property type="component" value="Chromosome"/>
</dbReference>
<dbReference type="Pfam" id="PF13239">
    <property type="entry name" value="2TM"/>
    <property type="match status" value="1"/>
</dbReference>
<evidence type="ECO:0000313" key="4">
    <source>
        <dbReference type="Proteomes" id="UP000279227"/>
    </source>
</evidence>
<dbReference type="OrthoDB" id="1495672at2"/>
<dbReference type="AlphaFoldDB" id="A0A3S4MRC1"/>
<dbReference type="STRING" id="525257.HMPREF0204_10285"/>
<feature type="transmembrane region" description="Helical" evidence="1">
    <location>
        <begin position="61"/>
        <end position="82"/>
    </location>
</feature>
<dbReference type="KEGG" id="cgle:NCTC11432_03329"/>
<proteinExistence type="predicted"/>
<name>A0A3S4MRC1_CHRGE</name>
<gene>
    <name evidence="3" type="ORF">NCTC11432_03329</name>
</gene>
<dbReference type="EMBL" id="LR134289">
    <property type="protein sequence ID" value="VEE09691.1"/>
    <property type="molecule type" value="Genomic_DNA"/>
</dbReference>
<reference evidence="3 4" key="1">
    <citation type="submission" date="2018-12" db="EMBL/GenBank/DDBJ databases">
        <authorList>
            <consortium name="Pathogen Informatics"/>
        </authorList>
    </citation>
    <scope>NUCLEOTIDE SEQUENCE [LARGE SCALE GENOMIC DNA]</scope>
    <source>
        <strain evidence="3 4">NCTC11432</strain>
    </source>
</reference>
<keyword evidence="1" id="KW-1133">Transmembrane helix</keyword>
<evidence type="ECO:0000256" key="1">
    <source>
        <dbReference type="SAM" id="Phobius"/>
    </source>
</evidence>
<organism evidence="3 4">
    <name type="scientific">Chryseobacterium gleum</name>
    <name type="common">Flavobacterium gleum</name>
    <dbReference type="NCBI Taxonomy" id="250"/>
    <lineage>
        <taxon>Bacteria</taxon>
        <taxon>Pseudomonadati</taxon>
        <taxon>Bacteroidota</taxon>
        <taxon>Flavobacteriia</taxon>
        <taxon>Flavobacteriales</taxon>
        <taxon>Weeksellaceae</taxon>
        <taxon>Chryseobacterium group</taxon>
        <taxon>Chryseobacterium</taxon>
    </lineage>
</organism>
<feature type="domain" description="2TM" evidence="2">
    <location>
        <begin position="12"/>
        <end position="95"/>
    </location>
</feature>
<feature type="transmembrane region" description="Helical" evidence="1">
    <location>
        <begin position="21"/>
        <end position="41"/>
    </location>
</feature>
<evidence type="ECO:0000313" key="3">
    <source>
        <dbReference type="EMBL" id="VEE09691.1"/>
    </source>
</evidence>
<keyword evidence="1" id="KW-0812">Transmembrane</keyword>
<protein>
    <recommendedName>
        <fullName evidence="2">2TM domain-containing protein</fullName>
    </recommendedName>
</protein>
<keyword evidence="1" id="KW-0472">Membrane</keyword>
<dbReference type="GeneID" id="93019607"/>
<sequence length="101" mass="11952">MEKFDENDIHYQQAKKQVEQLTGFYGHLFVYVAVNIIIVFYNISHLEPGESYFQFKNFFTAIFWGIGLLVHALSVFLPKIGAVKKWEEDKIREIIDKKKDH</sequence>
<dbReference type="InterPro" id="IPR025698">
    <property type="entry name" value="2TM_dom"/>
</dbReference>
<evidence type="ECO:0000259" key="2">
    <source>
        <dbReference type="Pfam" id="PF13239"/>
    </source>
</evidence>